<dbReference type="InterPro" id="IPR050275">
    <property type="entry name" value="PGM_Phosphatase"/>
</dbReference>
<dbReference type="Gene3D" id="3.40.50.1240">
    <property type="entry name" value="Phosphoglycerate mutase-like"/>
    <property type="match status" value="1"/>
</dbReference>
<dbReference type="Proteomes" id="UP000093366">
    <property type="component" value="Unassembled WGS sequence"/>
</dbReference>
<protein>
    <recommendedName>
        <fullName evidence="3">Alpha-ribazole phosphatase</fullName>
    </recommendedName>
</protein>
<accession>A0A1C0TNP6</accession>
<dbReference type="CDD" id="cd07067">
    <property type="entry name" value="HP_PGM_like"/>
    <property type="match status" value="1"/>
</dbReference>
<dbReference type="EMBL" id="MAUJ01000005">
    <property type="protein sequence ID" value="OCQ20549.1"/>
    <property type="molecule type" value="Genomic_DNA"/>
</dbReference>
<sequence>MLKTIFLVRHTETVKTNHLIGASDVPLPLASLERLQNQLDECTNIQKVISSPRQRCSQAARIFSEAHQVPLAIEPKIQEMDFGDWDGHCYEWLWQNTANPSIGDFWQDPWSHTPPNGEPMTSFEKRVESWWQEIVSSPNDDDILVVTHGGVIKALLAIVLALPQKSATHLNCFEVGYGCIVRLSVYFDNNGAAWPKVVF</sequence>
<dbReference type="InterPro" id="IPR013078">
    <property type="entry name" value="His_Pase_superF_clade-1"/>
</dbReference>
<dbReference type="OrthoDB" id="9783269at2"/>
<evidence type="ECO:0008006" key="3">
    <source>
        <dbReference type="Google" id="ProtNLM"/>
    </source>
</evidence>
<organism evidence="1 2">
    <name type="scientific">Pseudoalteromonas luteoviolacea</name>
    <dbReference type="NCBI Taxonomy" id="43657"/>
    <lineage>
        <taxon>Bacteria</taxon>
        <taxon>Pseudomonadati</taxon>
        <taxon>Pseudomonadota</taxon>
        <taxon>Gammaproteobacteria</taxon>
        <taxon>Alteromonadales</taxon>
        <taxon>Pseudoalteromonadaceae</taxon>
        <taxon>Pseudoalteromonas</taxon>
    </lineage>
</organism>
<dbReference type="SUPFAM" id="SSF53254">
    <property type="entry name" value="Phosphoglycerate mutase-like"/>
    <property type="match status" value="1"/>
</dbReference>
<dbReference type="AlphaFoldDB" id="A0A1C0TNP6"/>
<gene>
    <name evidence="1" type="ORF">A7985_16070</name>
</gene>
<dbReference type="Pfam" id="PF00300">
    <property type="entry name" value="His_Phos_1"/>
    <property type="match status" value="1"/>
</dbReference>
<reference evidence="2" key="1">
    <citation type="submission" date="2016-07" db="EMBL/GenBank/DDBJ databases">
        <authorList>
            <person name="Florea S."/>
            <person name="Webb J.S."/>
            <person name="Jaromczyk J."/>
            <person name="Schardl C.L."/>
        </authorList>
    </citation>
    <scope>NUCLEOTIDE SEQUENCE [LARGE SCALE GENOMIC DNA]</scope>
    <source>
        <strain evidence="2">IPB1</strain>
    </source>
</reference>
<dbReference type="GO" id="GO:0005737">
    <property type="term" value="C:cytoplasm"/>
    <property type="evidence" value="ECO:0007669"/>
    <property type="project" value="TreeGrafter"/>
</dbReference>
<evidence type="ECO:0000313" key="1">
    <source>
        <dbReference type="EMBL" id="OCQ20549.1"/>
    </source>
</evidence>
<dbReference type="InterPro" id="IPR029033">
    <property type="entry name" value="His_PPase_superfam"/>
</dbReference>
<comment type="caution">
    <text evidence="1">The sequence shown here is derived from an EMBL/GenBank/DDBJ whole genome shotgun (WGS) entry which is preliminary data.</text>
</comment>
<dbReference type="SMART" id="SM00855">
    <property type="entry name" value="PGAM"/>
    <property type="match status" value="1"/>
</dbReference>
<evidence type="ECO:0000313" key="2">
    <source>
        <dbReference type="Proteomes" id="UP000093366"/>
    </source>
</evidence>
<dbReference type="PANTHER" id="PTHR48100:SF1">
    <property type="entry name" value="HISTIDINE PHOSPHATASE FAMILY PROTEIN-RELATED"/>
    <property type="match status" value="1"/>
</dbReference>
<proteinExistence type="predicted"/>
<dbReference type="RefSeq" id="WP_065791445.1">
    <property type="nucleotide sequence ID" value="NZ_MAUJ01000005.1"/>
</dbReference>
<name>A0A1C0TNP6_9GAMM</name>
<dbReference type="PANTHER" id="PTHR48100">
    <property type="entry name" value="BROAD-SPECIFICITY PHOSPHATASE YOR283W-RELATED"/>
    <property type="match status" value="1"/>
</dbReference>
<dbReference type="GO" id="GO:0016791">
    <property type="term" value="F:phosphatase activity"/>
    <property type="evidence" value="ECO:0007669"/>
    <property type="project" value="TreeGrafter"/>
</dbReference>